<proteinExistence type="predicted"/>
<dbReference type="InterPro" id="IPR034660">
    <property type="entry name" value="DinB/YfiT-like"/>
</dbReference>
<evidence type="ECO:0000259" key="2">
    <source>
        <dbReference type="Pfam" id="PF11716"/>
    </source>
</evidence>
<evidence type="ECO:0000313" key="4">
    <source>
        <dbReference type="Proteomes" id="UP001183643"/>
    </source>
</evidence>
<dbReference type="PANTHER" id="PTHR40758:SF1">
    <property type="entry name" value="CONSERVED PROTEIN"/>
    <property type="match status" value="1"/>
</dbReference>
<name>A0AAE3YQI2_9ACTN</name>
<comment type="caution">
    <text evidence="3">The sequence shown here is derived from an EMBL/GenBank/DDBJ whole genome shotgun (WGS) entry which is preliminary data.</text>
</comment>
<dbReference type="Gene3D" id="1.20.120.450">
    <property type="entry name" value="dinb family like domain"/>
    <property type="match status" value="1"/>
</dbReference>
<dbReference type="GO" id="GO:0005886">
    <property type="term" value="C:plasma membrane"/>
    <property type="evidence" value="ECO:0007669"/>
    <property type="project" value="TreeGrafter"/>
</dbReference>
<dbReference type="EMBL" id="JAVDYB010000001">
    <property type="protein sequence ID" value="MDR7275946.1"/>
    <property type="molecule type" value="Genomic_DNA"/>
</dbReference>
<dbReference type="InterPro" id="IPR024344">
    <property type="entry name" value="MDMPI_metal-binding"/>
</dbReference>
<protein>
    <submittedName>
        <fullName evidence="3">Uncharacterized protein (TIGR03083 family)</fullName>
    </submittedName>
</protein>
<dbReference type="RefSeq" id="WP_310367558.1">
    <property type="nucleotide sequence ID" value="NZ_JAVDYB010000001.1"/>
</dbReference>
<reference evidence="3" key="1">
    <citation type="submission" date="2023-07" db="EMBL/GenBank/DDBJ databases">
        <title>Sequencing the genomes of 1000 actinobacteria strains.</title>
        <authorList>
            <person name="Klenk H.-P."/>
        </authorList>
    </citation>
    <scope>NUCLEOTIDE SEQUENCE</scope>
    <source>
        <strain evidence="3">DSM 44707</strain>
    </source>
</reference>
<dbReference type="SUPFAM" id="SSF109854">
    <property type="entry name" value="DinB/YfiT-like putative metalloenzymes"/>
    <property type="match status" value="1"/>
</dbReference>
<evidence type="ECO:0000313" key="3">
    <source>
        <dbReference type="EMBL" id="MDR7275946.1"/>
    </source>
</evidence>
<dbReference type="InterPro" id="IPR017517">
    <property type="entry name" value="Maleyloyr_isom"/>
</dbReference>
<dbReference type="InterPro" id="IPR010872">
    <property type="entry name" value="MDMPI_C-term_domain"/>
</dbReference>
<dbReference type="NCBIfam" id="TIGR03083">
    <property type="entry name" value="maleylpyruvate isomerase family mycothiol-dependent enzyme"/>
    <property type="match status" value="1"/>
</dbReference>
<accession>A0AAE3YQI2</accession>
<dbReference type="GO" id="GO:0046872">
    <property type="term" value="F:metal ion binding"/>
    <property type="evidence" value="ECO:0007669"/>
    <property type="project" value="InterPro"/>
</dbReference>
<keyword evidence="4" id="KW-1185">Reference proteome</keyword>
<dbReference type="AlphaFoldDB" id="A0AAE3YQI2"/>
<dbReference type="Pfam" id="PF11716">
    <property type="entry name" value="MDMPI_N"/>
    <property type="match status" value="1"/>
</dbReference>
<organism evidence="3 4">
    <name type="scientific">Catenuloplanes atrovinosus</name>
    <dbReference type="NCBI Taxonomy" id="137266"/>
    <lineage>
        <taxon>Bacteria</taxon>
        <taxon>Bacillati</taxon>
        <taxon>Actinomycetota</taxon>
        <taxon>Actinomycetes</taxon>
        <taxon>Micromonosporales</taxon>
        <taxon>Micromonosporaceae</taxon>
        <taxon>Catenuloplanes</taxon>
    </lineage>
</organism>
<dbReference type="PANTHER" id="PTHR40758">
    <property type="entry name" value="CONSERVED PROTEIN"/>
    <property type="match status" value="1"/>
</dbReference>
<gene>
    <name evidence="3" type="ORF">J2S41_002724</name>
</gene>
<feature type="domain" description="MDMPI C-terminal" evidence="1">
    <location>
        <begin position="155"/>
        <end position="254"/>
    </location>
</feature>
<sequence>MDETVEFPELLRLIDERAAAFRAAIAAADDLAVPVPTCPEWTLFDLARHVGEGRRKWARIVTAGPADAPPPASSWQDRPVPGERDALVAWLADSTRELLDTLRQAGPEHGCWTWWGPSQSPQTCGAVARHQLQEVAVHTYDAQLTAGAPRPLPPDVAVDGVEEFLVTCCATTKPWPHEPAVVDYHITEGRSWRILLSADGARVSRRTTPTAATQPSAAPADASATATASDLVLHFYGRLPLDSLTVDGDRRVFDHLIAWDPDA</sequence>
<dbReference type="Pfam" id="PF07398">
    <property type="entry name" value="MDMPI_C"/>
    <property type="match status" value="1"/>
</dbReference>
<dbReference type="Proteomes" id="UP001183643">
    <property type="component" value="Unassembled WGS sequence"/>
</dbReference>
<feature type="domain" description="Mycothiol-dependent maleylpyruvate isomerase metal-binding" evidence="2">
    <location>
        <begin position="11"/>
        <end position="143"/>
    </location>
</feature>
<evidence type="ECO:0000259" key="1">
    <source>
        <dbReference type="Pfam" id="PF07398"/>
    </source>
</evidence>